<feature type="region of interest" description="Disordered" evidence="1">
    <location>
        <begin position="52"/>
        <end position="240"/>
    </location>
</feature>
<dbReference type="GO" id="GO:0016301">
    <property type="term" value="F:kinase activity"/>
    <property type="evidence" value="ECO:0007669"/>
    <property type="project" value="UniProtKB-KW"/>
</dbReference>
<dbReference type="EMBL" id="JACIFU010000003">
    <property type="protein sequence ID" value="MBB4174693.1"/>
    <property type="molecule type" value="Genomic_DNA"/>
</dbReference>
<dbReference type="Proteomes" id="UP000565745">
    <property type="component" value="Unassembled WGS sequence"/>
</dbReference>
<keyword evidence="3" id="KW-1185">Reference proteome</keyword>
<feature type="compositionally biased region" description="Low complexity" evidence="1">
    <location>
        <begin position="58"/>
        <end position="71"/>
    </location>
</feature>
<dbReference type="RefSeq" id="WP_025056192.1">
    <property type="nucleotide sequence ID" value="NZ_JACIFU010000003.1"/>
</dbReference>
<dbReference type="SUPFAM" id="SSF74653">
    <property type="entry name" value="TolA/TonB C-terminal domain"/>
    <property type="match status" value="1"/>
</dbReference>
<accession>A0A7W6M9T6</accession>
<gene>
    <name evidence="2" type="ORF">GGR93_002481</name>
</gene>
<reference evidence="2 3" key="1">
    <citation type="submission" date="2020-08" db="EMBL/GenBank/DDBJ databases">
        <title>Genomic Encyclopedia of Type Strains, Phase IV (KMG-IV): sequencing the most valuable type-strain genomes for metagenomic binning, comparative biology and taxonomic classification.</title>
        <authorList>
            <person name="Goeker M."/>
        </authorList>
    </citation>
    <scope>NUCLEOTIDE SEQUENCE [LARGE SCALE GENOMIC DNA]</scope>
    <source>
        <strain evidence="2 3">DSM 101015</strain>
    </source>
</reference>
<dbReference type="Gene3D" id="3.30.1150.10">
    <property type="match status" value="1"/>
</dbReference>
<protein>
    <submittedName>
        <fullName evidence="2">Chemotaxis protein histidine kinase CheA</fullName>
    </submittedName>
</protein>
<evidence type="ECO:0000313" key="2">
    <source>
        <dbReference type="EMBL" id="MBB4174693.1"/>
    </source>
</evidence>
<keyword evidence="2" id="KW-0808">Transferase</keyword>
<keyword evidence="2" id="KW-0418">Kinase</keyword>
<sequence length="368" mass="38355">MHRGHYISGAGHLGLIAWLLLGGLFASEPEPFEMTEVSVISGADFEALMAAQQAPQSATEVAQPEAPQAEPEVPEVETSQDTPIEQPAPVQTEAPPEDTAPQISEPVVEETPPDPVEPVGDIAVLVPEIAPEAAPRPVERVAPEPVAEPEPEATPELDQQEAVAPDAAGEAEEQEPQEATAPPEAVAEIVTEATKAPAQSSRPPGRRPAAPARPAPQVAESSEPAAEVPAAPTEQPSTPVQNDDVLAALQAAQEAVAAPSGPPLSAGEKDALRVAVSKCWNIGSLSSEALGTTVVIGLQMNKNGTPVIESIRQISSSGGSDAAAQRVYDSARRAIIRCGSGGYNLPADKFSQWQNIEMTFDPRKMGLR</sequence>
<comment type="caution">
    <text evidence="2">The sequence shown here is derived from an EMBL/GenBank/DDBJ whole genome shotgun (WGS) entry which is preliminary data.</text>
</comment>
<evidence type="ECO:0000256" key="1">
    <source>
        <dbReference type="SAM" id="MobiDB-lite"/>
    </source>
</evidence>
<proteinExistence type="predicted"/>
<feature type="compositionally biased region" description="Acidic residues" evidence="1">
    <location>
        <begin position="147"/>
        <end position="159"/>
    </location>
</feature>
<feature type="compositionally biased region" description="Low complexity" evidence="1">
    <location>
        <begin position="196"/>
        <end position="236"/>
    </location>
</feature>
<feature type="compositionally biased region" description="Low complexity" evidence="1">
    <location>
        <begin position="126"/>
        <end position="136"/>
    </location>
</feature>
<evidence type="ECO:0000313" key="3">
    <source>
        <dbReference type="Proteomes" id="UP000565745"/>
    </source>
</evidence>
<name>A0A7W6M9T6_9RHOB</name>
<dbReference type="AlphaFoldDB" id="A0A7W6M9T6"/>
<feature type="compositionally biased region" description="Low complexity" evidence="1">
    <location>
        <begin position="177"/>
        <end position="188"/>
    </location>
</feature>
<organism evidence="2 3">
    <name type="scientific">Sulfitobacter noctilucicola</name>
    <dbReference type="NCBI Taxonomy" id="1342301"/>
    <lineage>
        <taxon>Bacteria</taxon>
        <taxon>Pseudomonadati</taxon>
        <taxon>Pseudomonadota</taxon>
        <taxon>Alphaproteobacteria</taxon>
        <taxon>Rhodobacterales</taxon>
        <taxon>Roseobacteraceae</taxon>
        <taxon>Sulfitobacter</taxon>
    </lineage>
</organism>
<dbReference type="OrthoDB" id="7161229at2"/>